<accession>A0A0D0BVA5</accession>
<protein>
    <submittedName>
        <fullName evidence="1">Uncharacterized protein</fullName>
    </submittedName>
</protein>
<gene>
    <name evidence="1" type="ORF">GYMLUDRAFT_110975</name>
</gene>
<dbReference type="Proteomes" id="UP000053593">
    <property type="component" value="Unassembled WGS sequence"/>
</dbReference>
<feature type="non-terminal residue" evidence="1">
    <location>
        <position position="1"/>
    </location>
</feature>
<dbReference type="EMBL" id="KN834828">
    <property type="protein sequence ID" value="KIK53534.1"/>
    <property type="molecule type" value="Genomic_DNA"/>
</dbReference>
<keyword evidence="2" id="KW-1185">Reference proteome</keyword>
<dbReference type="HOGENOM" id="CLU_158787_0_0_1"/>
<proteinExistence type="predicted"/>
<sequence>NNDEQQRVWCWNESARKVYRYDETVHSHWKLLFSINGALADNKYQPFNSHLDWEIAQWAVREQISQMSFNCLLNIPEV</sequence>
<reference evidence="1 2" key="1">
    <citation type="submission" date="2014-04" db="EMBL/GenBank/DDBJ databases">
        <title>Evolutionary Origins and Diversification of the Mycorrhizal Mutualists.</title>
        <authorList>
            <consortium name="DOE Joint Genome Institute"/>
            <consortium name="Mycorrhizal Genomics Consortium"/>
            <person name="Kohler A."/>
            <person name="Kuo A."/>
            <person name="Nagy L.G."/>
            <person name="Floudas D."/>
            <person name="Copeland A."/>
            <person name="Barry K.W."/>
            <person name="Cichocki N."/>
            <person name="Veneault-Fourrey C."/>
            <person name="LaButti K."/>
            <person name="Lindquist E.A."/>
            <person name="Lipzen A."/>
            <person name="Lundell T."/>
            <person name="Morin E."/>
            <person name="Murat C."/>
            <person name="Riley R."/>
            <person name="Ohm R."/>
            <person name="Sun H."/>
            <person name="Tunlid A."/>
            <person name="Henrissat B."/>
            <person name="Grigoriev I.V."/>
            <person name="Hibbett D.S."/>
            <person name="Martin F."/>
        </authorList>
    </citation>
    <scope>NUCLEOTIDE SEQUENCE [LARGE SCALE GENOMIC DNA]</scope>
    <source>
        <strain evidence="1 2">FD-317 M1</strain>
    </source>
</reference>
<dbReference type="OrthoDB" id="2688393at2759"/>
<name>A0A0D0BVA5_9AGAR</name>
<evidence type="ECO:0000313" key="1">
    <source>
        <dbReference type="EMBL" id="KIK53534.1"/>
    </source>
</evidence>
<organism evidence="1 2">
    <name type="scientific">Collybiopsis luxurians FD-317 M1</name>
    <dbReference type="NCBI Taxonomy" id="944289"/>
    <lineage>
        <taxon>Eukaryota</taxon>
        <taxon>Fungi</taxon>
        <taxon>Dikarya</taxon>
        <taxon>Basidiomycota</taxon>
        <taxon>Agaricomycotina</taxon>
        <taxon>Agaricomycetes</taxon>
        <taxon>Agaricomycetidae</taxon>
        <taxon>Agaricales</taxon>
        <taxon>Marasmiineae</taxon>
        <taxon>Omphalotaceae</taxon>
        <taxon>Collybiopsis</taxon>
        <taxon>Collybiopsis luxurians</taxon>
    </lineage>
</organism>
<evidence type="ECO:0000313" key="2">
    <source>
        <dbReference type="Proteomes" id="UP000053593"/>
    </source>
</evidence>
<dbReference type="AlphaFoldDB" id="A0A0D0BVA5"/>
<feature type="non-terminal residue" evidence="1">
    <location>
        <position position="78"/>
    </location>
</feature>